<gene>
    <name evidence="1" type="ORF">KIW84_033777</name>
</gene>
<sequence length="130" mass="14630">MLMSDKEPADTKNYSSGIQVGNSVEHKKFEDSFCTDGVVNICKGFLTPNSVQSSNFVPIGGFPMSKEKNWSSDSGSFEQSSKKQRCLPMESKEEKLNPCETIRQFCSWETSGQMNQTEPCLRFKSVFSFL</sequence>
<protein>
    <submittedName>
        <fullName evidence="1">Uncharacterized protein</fullName>
    </submittedName>
</protein>
<accession>A0A9D4XXI7</accession>
<name>A0A9D4XXI7_PEA</name>
<dbReference type="Gramene" id="Psat03G0377700-T1">
    <property type="protein sequence ID" value="KAI5428909.1"/>
    <property type="gene ID" value="KIW84_033777"/>
</dbReference>
<proteinExistence type="predicted"/>
<keyword evidence="2" id="KW-1185">Reference proteome</keyword>
<dbReference type="Proteomes" id="UP001058974">
    <property type="component" value="Chromosome 3"/>
</dbReference>
<comment type="caution">
    <text evidence="1">The sequence shown here is derived from an EMBL/GenBank/DDBJ whole genome shotgun (WGS) entry which is preliminary data.</text>
</comment>
<evidence type="ECO:0000313" key="1">
    <source>
        <dbReference type="EMBL" id="KAI5428909.1"/>
    </source>
</evidence>
<organism evidence="1 2">
    <name type="scientific">Pisum sativum</name>
    <name type="common">Garden pea</name>
    <name type="synonym">Lathyrus oleraceus</name>
    <dbReference type="NCBI Taxonomy" id="3888"/>
    <lineage>
        <taxon>Eukaryota</taxon>
        <taxon>Viridiplantae</taxon>
        <taxon>Streptophyta</taxon>
        <taxon>Embryophyta</taxon>
        <taxon>Tracheophyta</taxon>
        <taxon>Spermatophyta</taxon>
        <taxon>Magnoliopsida</taxon>
        <taxon>eudicotyledons</taxon>
        <taxon>Gunneridae</taxon>
        <taxon>Pentapetalae</taxon>
        <taxon>rosids</taxon>
        <taxon>fabids</taxon>
        <taxon>Fabales</taxon>
        <taxon>Fabaceae</taxon>
        <taxon>Papilionoideae</taxon>
        <taxon>50 kb inversion clade</taxon>
        <taxon>NPAAA clade</taxon>
        <taxon>Hologalegina</taxon>
        <taxon>IRL clade</taxon>
        <taxon>Fabeae</taxon>
        <taxon>Lathyrus</taxon>
    </lineage>
</organism>
<dbReference type="AlphaFoldDB" id="A0A9D4XXI7"/>
<reference evidence="1 2" key="1">
    <citation type="journal article" date="2022" name="Nat. Genet.">
        <title>Improved pea reference genome and pan-genome highlight genomic features and evolutionary characteristics.</title>
        <authorList>
            <person name="Yang T."/>
            <person name="Liu R."/>
            <person name="Luo Y."/>
            <person name="Hu S."/>
            <person name="Wang D."/>
            <person name="Wang C."/>
            <person name="Pandey M.K."/>
            <person name="Ge S."/>
            <person name="Xu Q."/>
            <person name="Li N."/>
            <person name="Li G."/>
            <person name="Huang Y."/>
            <person name="Saxena R.K."/>
            <person name="Ji Y."/>
            <person name="Li M."/>
            <person name="Yan X."/>
            <person name="He Y."/>
            <person name="Liu Y."/>
            <person name="Wang X."/>
            <person name="Xiang C."/>
            <person name="Varshney R.K."/>
            <person name="Ding H."/>
            <person name="Gao S."/>
            <person name="Zong X."/>
        </authorList>
    </citation>
    <scope>NUCLEOTIDE SEQUENCE [LARGE SCALE GENOMIC DNA]</scope>
    <source>
        <strain evidence="1 2">cv. Zhongwan 6</strain>
    </source>
</reference>
<evidence type="ECO:0000313" key="2">
    <source>
        <dbReference type="Proteomes" id="UP001058974"/>
    </source>
</evidence>
<dbReference type="EMBL" id="JAMSHJ010000003">
    <property type="protein sequence ID" value="KAI5428909.1"/>
    <property type="molecule type" value="Genomic_DNA"/>
</dbReference>